<dbReference type="Gene3D" id="3.40.50.150">
    <property type="entry name" value="Vaccinia Virus protein VP39"/>
    <property type="match status" value="1"/>
</dbReference>
<comment type="caution">
    <text evidence="12">The sequence shown here is derived from an EMBL/GenBank/DDBJ whole genome shotgun (WGS) entry which is preliminary data.</text>
</comment>
<dbReference type="CDD" id="cd02440">
    <property type="entry name" value="AdoMet_MTases"/>
    <property type="match status" value="1"/>
</dbReference>
<protein>
    <recommendedName>
        <fullName evidence="4">Protein-L-isoaspartate O-methyltransferase</fullName>
        <ecNumber evidence="3">2.1.1.77</ecNumber>
    </recommendedName>
    <alternativeName>
        <fullName evidence="11">L-isoaspartyl protein carboxyl methyltransferase</fullName>
    </alternativeName>
    <alternativeName>
        <fullName evidence="9">Protein L-isoaspartyl methyltransferase</fullName>
    </alternativeName>
    <alternativeName>
        <fullName evidence="10">Protein-beta-aspartate methyltransferase</fullName>
    </alternativeName>
</protein>
<evidence type="ECO:0000313" key="13">
    <source>
        <dbReference type="Proteomes" id="UP000177629"/>
    </source>
</evidence>
<evidence type="ECO:0000256" key="4">
    <source>
        <dbReference type="ARBA" id="ARBA00013346"/>
    </source>
</evidence>
<dbReference type="EMBL" id="MHSS01000005">
    <property type="protein sequence ID" value="OHA48619.1"/>
    <property type="molecule type" value="Genomic_DNA"/>
</dbReference>
<gene>
    <name evidence="12" type="ORF">A2806_00055</name>
</gene>
<dbReference type="InterPro" id="IPR000682">
    <property type="entry name" value="PCMT"/>
</dbReference>
<keyword evidence="6" id="KW-0489">Methyltransferase</keyword>
<dbReference type="STRING" id="1802362.A2806_00055"/>
<dbReference type="EC" id="2.1.1.77" evidence="3"/>
<evidence type="ECO:0000256" key="7">
    <source>
        <dbReference type="ARBA" id="ARBA00022679"/>
    </source>
</evidence>
<evidence type="ECO:0000256" key="6">
    <source>
        <dbReference type="ARBA" id="ARBA00022603"/>
    </source>
</evidence>
<keyword evidence="8" id="KW-0949">S-adenosyl-L-methionine</keyword>
<sequence>MTVVDDLIQQGILRTPRIVEAFRAVSRENFVSEELRIEAELNAPLPIGHGQTISQPLTVAFMLELLEPQPGQKVLDIGAGSGWQTVLLAYIVSKQRTGDPAAERVRNGAGKGQGSGRVYAVERVPELCEFGKKNVAKYNFIEKGIVQWICGDASGGLPEHAPYDRIIAAAAGETLPYAWKEQCAAGGIIVAPIQSSVWRFRKKDNGSWDEEEYPGFAFVPLIHPRSE</sequence>
<organism evidence="12 13">
    <name type="scientific">Candidatus Terrybacteria bacterium RIFCSPHIGHO2_01_FULL_48_17</name>
    <dbReference type="NCBI Taxonomy" id="1802362"/>
    <lineage>
        <taxon>Bacteria</taxon>
        <taxon>Candidatus Terryibacteriota</taxon>
    </lineage>
</organism>
<dbReference type="GO" id="GO:0032259">
    <property type="term" value="P:methylation"/>
    <property type="evidence" value="ECO:0007669"/>
    <property type="project" value="UniProtKB-KW"/>
</dbReference>
<evidence type="ECO:0000256" key="10">
    <source>
        <dbReference type="ARBA" id="ARBA00031323"/>
    </source>
</evidence>
<dbReference type="SUPFAM" id="SSF53335">
    <property type="entry name" value="S-adenosyl-L-methionine-dependent methyltransferases"/>
    <property type="match status" value="1"/>
</dbReference>
<comment type="subcellular location">
    <subcellularLocation>
        <location evidence="1">Cytoplasm</location>
    </subcellularLocation>
</comment>
<comment type="similarity">
    <text evidence="2">Belongs to the methyltransferase superfamily. L-isoaspartyl/D-aspartyl protein methyltransferase family.</text>
</comment>
<dbReference type="Proteomes" id="UP000177629">
    <property type="component" value="Unassembled WGS sequence"/>
</dbReference>
<evidence type="ECO:0000256" key="2">
    <source>
        <dbReference type="ARBA" id="ARBA00005369"/>
    </source>
</evidence>
<evidence type="ECO:0000256" key="11">
    <source>
        <dbReference type="ARBA" id="ARBA00031350"/>
    </source>
</evidence>
<dbReference type="AlphaFoldDB" id="A0A1G2PLI1"/>
<name>A0A1G2PLI1_9BACT</name>
<evidence type="ECO:0000256" key="1">
    <source>
        <dbReference type="ARBA" id="ARBA00004496"/>
    </source>
</evidence>
<evidence type="ECO:0000256" key="9">
    <source>
        <dbReference type="ARBA" id="ARBA00030757"/>
    </source>
</evidence>
<accession>A0A1G2PLI1</accession>
<dbReference type="GO" id="GO:0005737">
    <property type="term" value="C:cytoplasm"/>
    <property type="evidence" value="ECO:0007669"/>
    <property type="project" value="UniProtKB-SubCell"/>
</dbReference>
<evidence type="ECO:0000256" key="8">
    <source>
        <dbReference type="ARBA" id="ARBA00022691"/>
    </source>
</evidence>
<keyword evidence="7" id="KW-0808">Transferase</keyword>
<proteinExistence type="inferred from homology"/>
<dbReference type="Pfam" id="PF01135">
    <property type="entry name" value="PCMT"/>
    <property type="match status" value="1"/>
</dbReference>
<dbReference type="PANTHER" id="PTHR11579:SF0">
    <property type="entry name" value="PROTEIN-L-ISOASPARTATE(D-ASPARTATE) O-METHYLTRANSFERASE"/>
    <property type="match status" value="1"/>
</dbReference>
<dbReference type="GO" id="GO:0004719">
    <property type="term" value="F:protein-L-isoaspartate (D-aspartate) O-methyltransferase activity"/>
    <property type="evidence" value="ECO:0007669"/>
    <property type="project" value="UniProtKB-EC"/>
</dbReference>
<reference evidence="12 13" key="1">
    <citation type="journal article" date="2016" name="Nat. Commun.">
        <title>Thousands of microbial genomes shed light on interconnected biogeochemical processes in an aquifer system.</title>
        <authorList>
            <person name="Anantharaman K."/>
            <person name="Brown C.T."/>
            <person name="Hug L.A."/>
            <person name="Sharon I."/>
            <person name="Castelle C.J."/>
            <person name="Probst A.J."/>
            <person name="Thomas B.C."/>
            <person name="Singh A."/>
            <person name="Wilkins M.J."/>
            <person name="Karaoz U."/>
            <person name="Brodie E.L."/>
            <person name="Williams K.H."/>
            <person name="Hubbard S.S."/>
            <person name="Banfield J.F."/>
        </authorList>
    </citation>
    <scope>NUCLEOTIDE SEQUENCE [LARGE SCALE GENOMIC DNA]</scope>
</reference>
<evidence type="ECO:0000256" key="3">
    <source>
        <dbReference type="ARBA" id="ARBA00011890"/>
    </source>
</evidence>
<evidence type="ECO:0000256" key="5">
    <source>
        <dbReference type="ARBA" id="ARBA00022490"/>
    </source>
</evidence>
<evidence type="ECO:0000313" key="12">
    <source>
        <dbReference type="EMBL" id="OHA48619.1"/>
    </source>
</evidence>
<dbReference type="InterPro" id="IPR029063">
    <property type="entry name" value="SAM-dependent_MTases_sf"/>
</dbReference>
<dbReference type="PANTHER" id="PTHR11579">
    <property type="entry name" value="PROTEIN-L-ISOASPARTATE O-METHYLTRANSFERASE"/>
    <property type="match status" value="1"/>
</dbReference>
<keyword evidence="5" id="KW-0963">Cytoplasm</keyword>